<proteinExistence type="predicted"/>
<protein>
    <submittedName>
        <fullName evidence="1">Uncharacterized protein</fullName>
    </submittedName>
</protein>
<accession>A0ABY7YSB4</accession>
<reference evidence="1 2" key="1">
    <citation type="submission" date="2023-02" db="EMBL/GenBank/DDBJ databases">
        <title>Devosia algicola sp. nov., isolated from the phycosphere of marine algae.</title>
        <authorList>
            <person name="Kim J.M."/>
            <person name="Lee J.K."/>
            <person name="Choi B.J."/>
            <person name="Bayburt H."/>
            <person name="Jeon C.O."/>
        </authorList>
    </citation>
    <scope>NUCLEOTIDE SEQUENCE [LARGE SCALE GENOMIC DNA]</scope>
    <source>
        <strain evidence="1 2">G20-9</strain>
    </source>
</reference>
<sequence>MAISSLGNVGAQGPAAAVVLMPATKHIKADGIGFQTNQATPHHGFGQSTELGHEQKYVHWQIDVDLSALLDRDLIQTDGLVGQARPERQQPFGGHADALAVEIIFHFAFSKPVESRYGHDGVERPSIEA</sequence>
<keyword evidence="2" id="KW-1185">Reference proteome</keyword>
<dbReference type="RefSeq" id="WP_282220565.1">
    <property type="nucleotide sequence ID" value="NZ_CP118246.1"/>
</dbReference>
<dbReference type="EMBL" id="CP118246">
    <property type="protein sequence ID" value="WDR04181.1"/>
    <property type="molecule type" value="Genomic_DNA"/>
</dbReference>
<evidence type="ECO:0000313" key="2">
    <source>
        <dbReference type="Proteomes" id="UP001220530"/>
    </source>
</evidence>
<evidence type="ECO:0000313" key="1">
    <source>
        <dbReference type="EMBL" id="WDR04181.1"/>
    </source>
</evidence>
<name>A0ABY7YSB4_9HYPH</name>
<dbReference type="Proteomes" id="UP001220530">
    <property type="component" value="Chromosome"/>
</dbReference>
<gene>
    <name evidence="1" type="ORF">PSQ19_09405</name>
</gene>
<organism evidence="1 2">
    <name type="scientific">Devosia algicola</name>
    <dbReference type="NCBI Taxonomy" id="3026418"/>
    <lineage>
        <taxon>Bacteria</taxon>
        <taxon>Pseudomonadati</taxon>
        <taxon>Pseudomonadota</taxon>
        <taxon>Alphaproteobacteria</taxon>
        <taxon>Hyphomicrobiales</taxon>
        <taxon>Devosiaceae</taxon>
        <taxon>Devosia</taxon>
    </lineage>
</organism>